<evidence type="ECO:0000259" key="1">
    <source>
        <dbReference type="PROSITE" id="PS51977"/>
    </source>
</evidence>
<keyword evidence="3" id="KW-1185">Reference proteome</keyword>
<organism evidence="2 3">
    <name type="scientific">Paragemmobacter amnigenus</name>
    <dbReference type="NCBI Taxonomy" id="2852097"/>
    <lineage>
        <taxon>Bacteria</taxon>
        <taxon>Pseudomonadati</taxon>
        <taxon>Pseudomonadota</taxon>
        <taxon>Alphaproteobacteria</taxon>
        <taxon>Rhodobacterales</taxon>
        <taxon>Paracoccaceae</taxon>
        <taxon>Paragemmobacter</taxon>
    </lineage>
</organism>
<accession>A0ABS6J1W1</accession>
<dbReference type="CDD" id="cd07996">
    <property type="entry name" value="WGR_MMR_like"/>
    <property type="match status" value="1"/>
</dbReference>
<evidence type="ECO:0000313" key="2">
    <source>
        <dbReference type="EMBL" id="MBU9697738.1"/>
    </source>
</evidence>
<name>A0ABS6J1W1_9RHOB</name>
<dbReference type="EMBL" id="JAAATX020000005">
    <property type="protein sequence ID" value="MBU9697738.1"/>
    <property type="molecule type" value="Genomic_DNA"/>
</dbReference>
<dbReference type="Pfam" id="PF05406">
    <property type="entry name" value="WGR"/>
    <property type="match status" value="1"/>
</dbReference>
<proteinExistence type="predicted"/>
<dbReference type="InterPro" id="IPR036930">
    <property type="entry name" value="WGR_dom_sf"/>
</dbReference>
<dbReference type="SUPFAM" id="SSF142921">
    <property type="entry name" value="WGR domain-like"/>
    <property type="match status" value="1"/>
</dbReference>
<dbReference type="Proteomes" id="UP000731907">
    <property type="component" value="Unassembled WGS sequence"/>
</dbReference>
<reference evidence="2 3" key="1">
    <citation type="submission" date="2021-06" db="EMBL/GenBank/DDBJ databases">
        <title>Rhodobacteraceae bacterium strain HSP-20.</title>
        <authorList>
            <person name="Chen W.-M."/>
        </authorList>
    </citation>
    <scope>NUCLEOTIDE SEQUENCE [LARGE SCALE GENOMIC DNA]</scope>
    <source>
        <strain evidence="2 3">HSP-20</strain>
    </source>
</reference>
<dbReference type="PROSITE" id="PS51977">
    <property type="entry name" value="WGR"/>
    <property type="match status" value="1"/>
</dbReference>
<protein>
    <submittedName>
        <fullName evidence="2">WGR domain-containing protein</fullName>
    </submittedName>
</protein>
<feature type="domain" description="WGR" evidence="1">
    <location>
        <begin position="1"/>
        <end position="71"/>
    </location>
</feature>
<comment type="caution">
    <text evidence="2">The sequence shown here is derived from an EMBL/GenBank/DDBJ whole genome shotgun (WGS) entry which is preliminary data.</text>
</comment>
<sequence length="71" mass="8515">MLRDSRPCVWFYRVEVSYNLFGEYSVLREWGRTGKRGKALLVWFSNLRDACLAAERWRRRAGRRGYRALEG</sequence>
<gene>
    <name evidence="2" type="ORF">GU927_007740</name>
</gene>
<dbReference type="InterPro" id="IPR008893">
    <property type="entry name" value="WGR_domain"/>
</dbReference>
<evidence type="ECO:0000313" key="3">
    <source>
        <dbReference type="Proteomes" id="UP000731907"/>
    </source>
</evidence>
<dbReference type="InterPro" id="IPR049809">
    <property type="entry name" value="YehF/YfeS-like_WGR"/>
</dbReference>